<proteinExistence type="predicted"/>
<evidence type="ECO:0000313" key="2">
    <source>
        <dbReference type="EMBL" id="WZC47872.1"/>
    </source>
</evidence>
<feature type="transmembrane region" description="Helical" evidence="1">
    <location>
        <begin position="36"/>
        <end position="56"/>
    </location>
</feature>
<evidence type="ECO:0000313" key="3">
    <source>
        <dbReference type="Proteomes" id="UP001440612"/>
    </source>
</evidence>
<dbReference type="Proteomes" id="UP001440612">
    <property type="component" value="Chromosome"/>
</dbReference>
<feature type="transmembrane region" description="Helical" evidence="1">
    <location>
        <begin position="6"/>
        <end position="29"/>
    </location>
</feature>
<keyword evidence="1" id="KW-1133">Transmembrane helix</keyword>
<keyword evidence="1" id="KW-0472">Membrane</keyword>
<evidence type="ECO:0000256" key="1">
    <source>
        <dbReference type="SAM" id="Phobius"/>
    </source>
</evidence>
<keyword evidence="3" id="KW-1185">Reference proteome</keyword>
<dbReference type="EMBL" id="CP150951">
    <property type="protein sequence ID" value="WZC47872.1"/>
    <property type="molecule type" value="Genomic_DNA"/>
</dbReference>
<dbReference type="RefSeq" id="WP_341365992.1">
    <property type="nucleotide sequence ID" value="NZ_CP150951.2"/>
</dbReference>
<accession>A0ABZ2V0H3</accession>
<organism evidence="2 3">
    <name type="scientific">Yoonia phaeophyticola</name>
    <dbReference type="NCBI Taxonomy" id="3137369"/>
    <lineage>
        <taxon>Bacteria</taxon>
        <taxon>Pseudomonadati</taxon>
        <taxon>Pseudomonadota</taxon>
        <taxon>Alphaproteobacteria</taxon>
        <taxon>Rhodobacterales</taxon>
        <taxon>Paracoccaceae</taxon>
        <taxon>Yoonia</taxon>
    </lineage>
</organism>
<sequence length="73" mass="7968">MPLDKFVLIIVTVIGGAALTVYVGLALVASMQLPPLLGFGICSVIALGAYVFWRVIAERVGNEEDDHYDRFEN</sequence>
<gene>
    <name evidence="2" type="ORF">AABB29_13365</name>
</gene>
<name>A0ABZ2V0H3_9RHOB</name>
<keyword evidence="1" id="KW-0812">Transmembrane</keyword>
<reference evidence="3" key="1">
    <citation type="submission" date="2024-04" db="EMBL/GenBank/DDBJ databases">
        <title>Phylogenomic analyses of a clade within the roseobacter group suggest taxonomic reassignments of species of the genera Aestuariivita, Citreicella, Loktanella, Nautella, Pelagibaca, Ruegeria, Thalassobius, Thiobacimonas and Tropicibacter, and the proposal o.</title>
        <authorList>
            <person name="Jeon C.O."/>
        </authorList>
    </citation>
    <scope>NUCLEOTIDE SEQUENCE [LARGE SCALE GENOMIC DNA]</scope>
    <source>
        <strain evidence="3">BS5-3</strain>
    </source>
</reference>
<protein>
    <submittedName>
        <fullName evidence="2">Uncharacterized protein</fullName>
    </submittedName>
</protein>